<dbReference type="GO" id="GO:0016020">
    <property type="term" value="C:membrane"/>
    <property type="evidence" value="ECO:0007669"/>
    <property type="project" value="UniProtKB-SubCell"/>
</dbReference>
<accession>A0A2C9V439</accession>
<dbReference type="Gene3D" id="3.40.50.150">
    <property type="entry name" value="Vaccinia Virus protein VP39"/>
    <property type="match status" value="1"/>
</dbReference>
<proteinExistence type="inferred from homology"/>
<dbReference type="OMA" id="HCPEPSP"/>
<dbReference type="SUPFAM" id="SSF53335">
    <property type="entry name" value="S-adenosyl-L-methionine-dependent methyltransferases"/>
    <property type="match status" value="2"/>
</dbReference>
<evidence type="ECO:0000256" key="6">
    <source>
        <dbReference type="ARBA" id="ARBA00023180"/>
    </source>
</evidence>
<name>A0A2C9V439_MANES</name>
<dbReference type="OrthoDB" id="2013972at2759"/>
<dbReference type="FunFam" id="3.40.50.150:FF:000342">
    <property type="entry name" value="Probable methyltransferase PMT19"/>
    <property type="match status" value="1"/>
</dbReference>
<dbReference type="EC" id="2.1.1.-" evidence="8"/>
<evidence type="ECO:0000256" key="2">
    <source>
        <dbReference type="ARBA" id="ARBA00008361"/>
    </source>
</evidence>
<dbReference type="Gramene" id="Manes.10G020200.1.v8.1">
    <property type="protein sequence ID" value="Manes.10G020200.1.v8.1.CDS"/>
    <property type="gene ID" value="Manes.10G020200.v8.1"/>
</dbReference>
<keyword evidence="3 8" id="KW-0489">Methyltransferase</keyword>
<dbReference type="GO" id="GO:0012505">
    <property type="term" value="C:endomembrane system"/>
    <property type="evidence" value="ECO:0007669"/>
    <property type="project" value="UniProtKB-SubCell"/>
</dbReference>
<dbReference type="GO" id="GO:0005737">
    <property type="term" value="C:cytoplasm"/>
    <property type="evidence" value="ECO:0000318"/>
    <property type="project" value="GO_Central"/>
</dbReference>
<dbReference type="STRING" id="3983.A0A2C9V439"/>
<dbReference type="PANTHER" id="PTHR10108">
    <property type="entry name" value="SAM-DEPENDENT METHYLTRANSFERASE"/>
    <property type="match status" value="1"/>
</dbReference>
<feature type="compositionally biased region" description="Low complexity" evidence="9">
    <location>
        <begin position="89"/>
        <end position="101"/>
    </location>
</feature>
<keyword evidence="8" id="KW-0812">Transmembrane</keyword>
<evidence type="ECO:0000313" key="10">
    <source>
        <dbReference type="EMBL" id="OAY38505.1"/>
    </source>
</evidence>
<dbReference type="GO" id="GO:0032259">
    <property type="term" value="P:methylation"/>
    <property type="evidence" value="ECO:0007669"/>
    <property type="project" value="UniProtKB-KW"/>
</dbReference>
<comment type="caution">
    <text evidence="10">The sequence shown here is derived from an EMBL/GenBank/DDBJ whole genome shotgun (WGS) entry which is preliminary data.</text>
</comment>
<evidence type="ECO:0000256" key="7">
    <source>
        <dbReference type="ARBA" id="ARBA00037847"/>
    </source>
</evidence>
<keyword evidence="8" id="KW-0472">Membrane</keyword>
<evidence type="ECO:0000256" key="3">
    <source>
        <dbReference type="ARBA" id="ARBA00022603"/>
    </source>
</evidence>
<dbReference type="EMBL" id="CM004396">
    <property type="protein sequence ID" value="OAY38505.1"/>
    <property type="molecule type" value="Genomic_DNA"/>
</dbReference>
<evidence type="ECO:0000256" key="4">
    <source>
        <dbReference type="ARBA" id="ARBA00022679"/>
    </source>
</evidence>
<keyword evidence="6 8" id="KW-0325">Glycoprotein</keyword>
<dbReference type="GO" id="GO:0008168">
    <property type="term" value="F:methyltransferase activity"/>
    <property type="evidence" value="ECO:0007669"/>
    <property type="project" value="UniProtKB-UniRule"/>
</dbReference>
<dbReference type="InterPro" id="IPR004159">
    <property type="entry name" value="Put_SAM_MeTrfase"/>
</dbReference>
<keyword evidence="5 8" id="KW-0735">Signal-anchor</keyword>
<evidence type="ECO:0000256" key="8">
    <source>
        <dbReference type="RuleBase" id="RU366043"/>
    </source>
</evidence>
<feature type="compositionally biased region" description="Low complexity" evidence="9">
    <location>
        <begin position="70"/>
        <end position="82"/>
    </location>
</feature>
<evidence type="ECO:0000256" key="1">
    <source>
        <dbReference type="ARBA" id="ARBA00004606"/>
    </source>
</evidence>
<evidence type="ECO:0000313" key="11">
    <source>
        <dbReference type="Proteomes" id="UP000091857"/>
    </source>
</evidence>
<feature type="region of interest" description="Disordered" evidence="9">
    <location>
        <begin position="69"/>
        <end position="101"/>
    </location>
</feature>
<keyword evidence="4 8" id="KW-0808">Transferase</keyword>
<comment type="similarity">
    <text evidence="2 8">Belongs to the methyltransferase superfamily.</text>
</comment>
<organism evidence="10 11">
    <name type="scientific">Manihot esculenta</name>
    <name type="common">Cassava</name>
    <name type="synonym">Jatropha manihot</name>
    <dbReference type="NCBI Taxonomy" id="3983"/>
    <lineage>
        <taxon>Eukaryota</taxon>
        <taxon>Viridiplantae</taxon>
        <taxon>Streptophyta</taxon>
        <taxon>Embryophyta</taxon>
        <taxon>Tracheophyta</taxon>
        <taxon>Spermatophyta</taxon>
        <taxon>Magnoliopsida</taxon>
        <taxon>eudicotyledons</taxon>
        <taxon>Gunneridae</taxon>
        <taxon>Pentapetalae</taxon>
        <taxon>rosids</taxon>
        <taxon>fabids</taxon>
        <taxon>Malpighiales</taxon>
        <taxon>Euphorbiaceae</taxon>
        <taxon>Crotonoideae</taxon>
        <taxon>Manihoteae</taxon>
        <taxon>Manihot</taxon>
    </lineage>
</organism>
<evidence type="ECO:0000256" key="5">
    <source>
        <dbReference type="ARBA" id="ARBA00022968"/>
    </source>
</evidence>
<protein>
    <recommendedName>
        <fullName evidence="8">Methyltransferase</fullName>
        <ecNumber evidence="8">2.1.1.-</ecNumber>
    </recommendedName>
</protein>
<keyword evidence="11" id="KW-1185">Reference proteome</keyword>
<gene>
    <name evidence="10" type="ORF">MANES_10G020200v8</name>
</gene>
<dbReference type="Proteomes" id="UP000091857">
    <property type="component" value="Chromosome 10"/>
</dbReference>
<evidence type="ECO:0000256" key="9">
    <source>
        <dbReference type="SAM" id="MobiDB-lite"/>
    </source>
</evidence>
<reference evidence="11" key="1">
    <citation type="journal article" date="2016" name="Nat. Biotechnol.">
        <title>Sequencing wild and cultivated cassava and related species reveals extensive interspecific hybridization and genetic diversity.</title>
        <authorList>
            <person name="Bredeson J.V."/>
            <person name="Lyons J.B."/>
            <person name="Prochnik S.E."/>
            <person name="Wu G.A."/>
            <person name="Ha C.M."/>
            <person name="Edsinger-Gonzales E."/>
            <person name="Grimwood J."/>
            <person name="Schmutz J."/>
            <person name="Rabbi I.Y."/>
            <person name="Egesi C."/>
            <person name="Nauluvula P."/>
            <person name="Lebot V."/>
            <person name="Ndunguru J."/>
            <person name="Mkamilo G."/>
            <person name="Bart R.S."/>
            <person name="Setter T.L."/>
            <person name="Gleadow R.M."/>
            <person name="Kulakow P."/>
            <person name="Ferguson M.E."/>
            <person name="Rounsley S."/>
            <person name="Rokhsar D.S."/>
        </authorList>
    </citation>
    <scope>NUCLEOTIDE SEQUENCE [LARGE SCALE GENOMIC DNA]</scope>
    <source>
        <strain evidence="11">cv. AM560-2</strain>
    </source>
</reference>
<comment type="subcellular location">
    <subcellularLocation>
        <location evidence="7">Endomembrane system</location>
        <topology evidence="7">Single-pass membrane protein</topology>
    </subcellularLocation>
    <subcellularLocation>
        <location evidence="1 8">Membrane</location>
        <topology evidence="1 8">Single-pass type II membrane protein</topology>
    </subcellularLocation>
</comment>
<dbReference type="Pfam" id="PF03141">
    <property type="entry name" value="Methyltransf_29"/>
    <property type="match status" value="1"/>
</dbReference>
<dbReference type="CDD" id="cd02440">
    <property type="entry name" value="AdoMet_MTases"/>
    <property type="match status" value="1"/>
</dbReference>
<dbReference type="InterPro" id="IPR029063">
    <property type="entry name" value="SAM-dependent_MTases_sf"/>
</dbReference>
<dbReference type="PANTHER" id="PTHR10108:SF887">
    <property type="entry name" value="METHYLTRANSFERASE PMT22-RELATED"/>
    <property type="match status" value="1"/>
</dbReference>
<feature type="transmembrane region" description="Helical" evidence="8">
    <location>
        <begin position="14"/>
        <end position="32"/>
    </location>
</feature>
<sequence>MAISVQNLIKEKKFPFIFAFFVLLLCATSFLYTTDSRFPSFSLYDIQKQTNPSSFQLFSPPQIVTPPPVAAVSSPTTATTTADRNDVANGNENKSNEGNSVVVGGGGMEGIEKIQWALCKGTVAVDYIPCLDNFKAIKALHSRRHMEHRERHCPKPNPRCLPPLPKGYKVPLLWPKSRDMIWFDNVPHPKLVEYKKDQNWVRRDGDFLVFPGGGTQFKDGVTDYFNFIEKTLPIIQWGRRTRVVLDVGCGVASFGGYLLDKNVITMSFAPKDEHEAQIQFALERGIPATLSVIGTKKLPYPNNAFDLIHCARCRVHWDADGGKPLMELNRILRPGGFFIWSATPAYREDVRDRNYWKSMVALTKIMCWKDVAKTMVSPGVGLVIYRKPDTFSCYDDQKERDPPFCYHRGPQDIPWYEPLTRCLSKLPVDIGGNVLSWPSLWPYRLNDLPPVLSFDPDLRDMFYEDTKHWSVLVSDVYLNAAAVNWSSVRNIMDMNAGYGGFAAALVDLPFWVMNVVPFDAQNTLSVIFDRGLIGVYHDWCESFSTYPRTYDLLHSSFLFKNLTQRCDLIDVAVEMDRMVRPGGYVLVQDTMEMIHKLGSILGSLHWSTSLYEKQFLIAKKSFWRPS</sequence>
<dbReference type="AlphaFoldDB" id="A0A2C9V439"/>
<keyword evidence="8" id="KW-1133">Transmembrane helix</keyword>